<organism evidence="1 2">
    <name type="scientific">Enterobacter cloacae</name>
    <dbReference type="NCBI Taxonomy" id="550"/>
    <lineage>
        <taxon>Bacteria</taxon>
        <taxon>Pseudomonadati</taxon>
        <taxon>Pseudomonadota</taxon>
        <taxon>Gammaproteobacteria</taxon>
        <taxon>Enterobacterales</taxon>
        <taxon>Enterobacteriaceae</taxon>
        <taxon>Enterobacter</taxon>
        <taxon>Enterobacter cloacae complex</taxon>
    </lineage>
</organism>
<evidence type="ECO:0000313" key="2">
    <source>
        <dbReference type="Proteomes" id="UP001161707"/>
    </source>
</evidence>
<dbReference type="InterPro" id="IPR009057">
    <property type="entry name" value="Homeodomain-like_sf"/>
</dbReference>
<comment type="caution">
    <text evidence="1">The sequence shown here is derived from an EMBL/GenBank/DDBJ whole genome shotgun (WGS) entry which is preliminary data.</text>
</comment>
<sequence length="70" mass="7254">VAGLTAARKRGRIGGRPQAITGEKLDAIVAALDGGMSKAAVCRNFSVKRTTLIETLARIGWTGSRGASSR</sequence>
<evidence type="ECO:0000313" key="1">
    <source>
        <dbReference type="EMBL" id="MDH1482927.1"/>
    </source>
</evidence>
<proteinExistence type="predicted"/>
<reference evidence="1" key="1">
    <citation type="submission" date="2022-09" db="EMBL/GenBank/DDBJ databases">
        <title>Intensive care unit water sources are persistently colonized with multi-drug resistant bacteria and are the site of extensive horizontal gene transfer of antibiotic resistance genes.</title>
        <authorList>
            <person name="Diorio-Toth L."/>
        </authorList>
    </citation>
    <scope>NUCLEOTIDE SEQUENCE</scope>
    <source>
        <strain evidence="1">GD03711</strain>
    </source>
</reference>
<dbReference type="SUPFAM" id="SSF46689">
    <property type="entry name" value="Homeodomain-like"/>
    <property type="match status" value="1"/>
</dbReference>
<feature type="non-terminal residue" evidence="1">
    <location>
        <position position="1"/>
    </location>
</feature>
<name>A0AA42R3N4_ENTCL</name>
<gene>
    <name evidence="1" type="ORF">N5E88_26095</name>
</gene>
<accession>A0AA42R3N4</accession>
<dbReference type="Proteomes" id="UP001161707">
    <property type="component" value="Unassembled WGS sequence"/>
</dbReference>
<protein>
    <submittedName>
        <fullName evidence="1">Recombinase family protein</fullName>
    </submittedName>
</protein>
<dbReference type="AlphaFoldDB" id="A0AA42R3N4"/>
<dbReference type="EMBL" id="JAOCIY010000176">
    <property type="protein sequence ID" value="MDH1482927.1"/>
    <property type="molecule type" value="Genomic_DNA"/>
</dbReference>